<proteinExistence type="predicted"/>
<dbReference type="PANTHER" id="PTHR30349:SF88">
    <property type="entry name" value="BLL1584 PROTEIN"/>
    <property type="match status" value="1"/>
</dbReference>
<dbReference type="PANTHER" id="PTHR30349">
    <property type="entry name" value="PHAGE INTEGRASE-RELATED"/>
    <property type="match status" value="1"/>
</dbReference>
<evidence type="ECO:0000259" key="4">
    <source>
        <dbReference type="PROSITE" id="PS51898"/>
    </source>
</evidence>
<dbReference type="InterPro" id="IPR013762">
    <property type="entry name" value="Integrase-like_cat_sf"/>
</dbReference>
<evidence type="ECO:0000256" key="1">
    <source>
        <dbReference type="ARBA" id="ARBA00023125"/>
    </source>
</evidence>
<dbReference type="PROSITE" id="PS51898">
    <property type="entry name" value="TYR_RECOMBINASE"/>
    <property type="match status" value="1"/>
</dbReference>
<dbReference type="InterPro" id="IPR002104">
    <property type="entry name" value="Integrase_catalytic"/>
</dbReference>
<evidence type="ECO:0000313" key="6">
    <source>
        <dbReference type="Proteomes" id="UP000007993"/>
    </source>
</evidence>
<keyword evidence="2" id="KW-0233">DNA recombination</keyword>
<dbReference type="Gene3D" id="1.10.150.130">
    <property type="match status" value="1"/>
</dbReference>
<comment type="caution">
    <text evidence="5">The sequence shown here is derived from an EMBL/GenBank/DDBJ whole genome shotgun (WGS) entry which is preliminary data.</text>
</comment>
<evidence type="ECO:0000313" key="5">
    <source>
        <dbReference type="EMBL" id="EKK02937.1"/>
    </source>
</evidence>
<organism evidence="5 6">
    <name type="scientific">Rhodopirellula baltica SH28</name>
    <dbReference type="NCBI Taxonomy" id="993517"/>
    <lineage>
        <taxon>Bacteria</taxon>
        <taxon>Pseudomonadati</taxon>
        <taxon>Planctomycetota</taxon>
        <taxon>Planctomycetia</taxon>
        <taxon>Pirellulales</taxon>
        <taxon>Pirellulaceae</taxon>
        <taxon>Rhodopirellula</taxon>
    </lineage>
</organism>
<dbReference type="EMBL" id="AMCW01000040">
    <property type="protein sequence ID" value="EKK02937.1"/>
    <property type="molecule type" value="Genomic_DNA"/>
</dbReference>
<gene>
    <name evidence="5" type="ORF">RBSH_01630</name>
</gene>
<feature type="domain" description="Tyr recombinase" evidence="4">
    <location>
        <begin position="134"/>
        <end position="307"/>
    </location>
</feature>
<dbReference type="Proteomes" id="UP000007993">
    <property type="component" value="Unassembled WGS sequence"/>
</dbReference>
<dbReference type="Gene3D" id="1.10.443.10">
    <property type="entry name" value="Intergrase catalytic core"/>
    <property type="match status" value="1"/>
</dbReference>
<feature type="region of interest" description="Disordered" evidence="3">
    <location>
        <begin position="306"/>
        <end position="328"/>
    </location>
</feature>
<name>K5D868_RHOBT</name>
<keyword evidence="1" id="KW-0238">DNA-binding</keyword>
<dbReference type="InterPro" id="IPR050090">
    <property type="entry name" value="Tyrosine_recombinase_XerCD"/>
</dbReference>
<evidence type="ECO:0000256" key="3">
    <source>
        <dbReference type="SAM" id="MobiDB-lite"/>
    </source>
</evidence>
<dbReference type="InterPro" id="IPR010998">
    <property type="entry name" value="Integrase_recombinase_N"/>
</dbReference>
<dbReference type="GO" id="GO:0003677">
    <property type="term" value="F:DNA binding"/>
    <property type="evidence" value="ECO:0007669"/>
    <property type="project" value="UniProtKB-KW"/>
</dbReference>
<dbReference type="Pfam" id="PF00589">
    <property type="entry name" value="Phage_integrase"/>
    <property type="match status" value="1"/>
</dbReference>
<dbReference type="SUPFAM" id="SSF56349">
    <property type="entry name" value="DNA breaking-rejoining enzymes"/>
    <property type="match status" value="1"/>
</dbReference>
<accession>K5D868</accession>
<evidence type="ECO:0000256" key="2">
    <source>
        <dbReference type="ARBA" id="ARBA00023172"/>
    </source>
</evidence>
<sequence length="328" mass="37479">MDGRQIRLGKDKTAAETKFHELMSDRDSITSEITTLYALSQRYLDWVKENRKQGTYDNNLRYLKSFIGSVGKRLKVGQIKKHHITKWTAANSHWSDTATNDAIAIVQRMLNWAVEEGYLRYTPLPKVRKPRRQRRDIVYTSDQWQQIKDAATGPLVEVLDFLYWTGCRPKEARIVEKKHVHDDLIIFPADESKGETEPRVIFLSPDAKAIIDRLVKLRPKGPLFRNAYGNPWKKDAIKCRLNRMSKKLGFRVIAYGARHSYATNALTTGGVDPISLSHLMGHKDTAMVSRVYSHLAKNMDFLRQQAAKANRNAPADTVTEGDGKKKTA</sequence>
<dbReference type="AlphaFoldDB" id="K5D868"/>
<protein>
    <submittedName>
        <fullName evidence="5">Phage integrase family protein</fullName>
    </submittedName>
</protein>
<dbReference type="GO" id="GO:0015074">
    <property type="term" value="P:DNA integration"/>
    <property type="evidence" value="ECO:0007669"/>
    <property type="project" value="InterPro"/>
</dbReference>
<reference evidence="5 6" key="1">
    <citation type="journal article" date="2013" name="Mar. Genomics">
        <title>Expression of sulfatases in Rhodopirellula baltica and the diversity of sulfatases in the genus Rhodopirellula.</title>
        <authorList>
            <person name="Wegner C.E."/>
            <person name="Richter-Heitmann T."/>
            <person name="Klindworth A."/>
            <person name="Klockow C."/>
            <person name="Richter M."/>
            <person name="Achstetter T."/>
            <person name="Glockner F.O."/>
            <person name="Harder J."/>
        </authorList>
    </citation>
    <scope>NUCLEOTIDE SEQUENCE [LARGE SCALE GENOMIC DNA]</scope>
    <source>
        <strain evidence="5 6">SH28</strain>
    </source>
</reference>
<dbReference type="InterPro" id="IPR011010">
    <property type="entry name" value="DNA_brk_join_enz"/>
</dbReference>
<dbReference type="GO" id="GO:0006310">
    <property type="term" value="P:DNA recombination"/>
    <property type="evidence" value="ECO:0007669"/>
    <property type="project" value="UniProtKB-KW"/>
</dbReference>
<dbReference type="PATRIC" id="fig|993517.3.peg.1775"/>